<sequence length="302" mass="34362">MRNLLPCKSSPQSRCELTHSNGVIYEDLTNMRPRSLPQSSIEMVDVKNRGGMVDIGYTRTNYPVLSHSPVFICPPPSRIPLHQYSSQDLYNPVYEELSNESGGREESEGETESTHHCQGSEDEFAEDELSLCGLQLPSSIDSNFDNSRYIGHNHSFPAHRNVNAHERRRNGERRPRSLERPRGKNKLGRQNFVRSSHQYQRGIMGANIMSYKGQHVPPRNLDVDDRLLLDAWVRIYPQSDNHLPYITGSYTRLPRQPQNLCAPGQDSDSGYSHNTDRQNMNTIHTGTQPNHKCSHSNSIILS</sequence>
<feature type="region of interest" description="Disordered" evidence="1">
    <location>
        <begin position="151"/>
        <end position="188"/>
    </location>
</feature>
<feature type="region of interest" description="Disordered" evidence="1">
    <location>
        <begin position="96"/>
        <end position="122"/>
    </location>
</feature>
<name>A0A224XGM3_9HEMI</name>
<evidence type="ECO:0000256" key="1">
    <source>
        <dbReference type="SAM" id="MobiDB-lite"/>
    </source>
</evidence>
<feature type="compositionally biased region" description="Basic and acidic residues" evidence="1">
    <location>
        <begin position="102"/>
        <end position="119"/>
    </location>
</feature>
<organism evidence="2">
    <name type="scientific">Panstrongylus lignarius</name>
    <dbReference type="NCBI Taxonomy" id="156445"/>
    <lineage>
        <taxon>Eukaryota</taxon>
        <taxon>Metazoa</taxon>
        <taxon>Ecdysozoa</taxon>
        <taxon>Arthropoda</taxon>
        <taxon>Hexapoda</taxon>
        <taxon>Insecta</taxon>
        <taxon>Pterygota</taxon>
        <taxon>Neoptera</taxon>
        <taxon>Paraneoptera</taxon>
        <taxon>Hemiptera</taxon>
        <taxon>Heteroptera</taxon>
        <taxon>Panheteroptera</taxon>
        <taxon>Cimicomorpha</taxon>
        <taxon>Reduviidae</taxon>
        <taxon>Triatominae</taxon>
        <taxon>Panstrongylus</taxon>
    </lineage>
</organism>
<accession>A0A224XGM3</accession>
<feature type="compositionally biased region" description="Basic and acidic residues" evidence="1">
    <location>
        <begin position="172"/>
        <end position="182"/>
    </location>
</feature>
<dbReference type="AlphaFoldDB" id="A0A224XGM3"/>
<reference evidence="2" key="1">
    <citation type="journal article" date="2018" name="PLoS Negl. Trop. Dis.">
        <title>An insight into the salivary gland and fat body transcriptome of Panstrongylus lignarius (Hemiptera: Heteroptera), the main vector of Chagas disease in Peru.</title>
        <authorList>
            <person name="Nevoa J.C."/>
            <person name="Mendes M.T."/>
            <person name="da Silva M.V."/>
            <person name="Soares S.C."/>
            <person name="Oliveira C.J.F."/>
            <person name="Ribeiro J.M.C."/>
        </authorList>
    </citation>
    <scope>NUCLEOTIDE SEQUENCE</scope>
</reference>
<feature type="region of interest" description="Disordered" evidence="1">
    <location>
        <begin position="262"/>
        <end position="302"/>
    </location>
</feature>
<evidence type="ECO:0000313" key="2">
    <source>
        <dbReference type="EMBL" id="JAW11635.1"/>
    </source>
</evidence>
<protein>
    <submittedName>
        <fullName evidence="2">Uncharacterized protein</fullName>
    </submittedName>
</protein>
<feature type="compositionally biased region" description="Polar residues" evidence="1">
    <location>
        <begin position="266"/>
        <end position="302"/>
    </location>
</feature>
<dbReference type="EMBL" id="GFTR01004791">
    <property type="protein sequence ID" value="JAW11635.1"/>
    <property type="molecule type" value="Transcribed_RNA"/>
</dbReference>
<proteinExistence type="predicted"/>